<keyword evidence="1 2" id="KW-0238">DNA-binding</keyword>
<gene>
    <name evidence="4" type="ORF">Aau02nite_36780</name>
</gene>
<evidence type="ECO:0000259" key="3">
    <source>
        <dbReference type="PROSITE" id="PS51900"/>
    </source>
</evidence>
<dbReference type="Proteomes" id="UP000681340">
    <property type="component" value="Unassembled WGS sequence"/>
</dbReference>
<reference evidence="4" key="1">
    <citation type="submission" date="2021-03" db="EMBL/GenBank/DDBJ databases">
        <title>Whole genome shotgun sequence of Actinoplanes auranticolor NBRC 12245.</title>
        <authorList>
            <person name="Komaki H."/>
            <person name="Tamura T."/>
        </authorList>
    </citation>
    <scope>NUCLEOTIDE SEQUENCE</scope>
    <source>
        <strain evidence="4">NBRC 12245</strain>
    </source>
</reference>
<dbReference type="InterPro" id="IPR010998">
    <property type="entry name" value="Integrase_recombinase_N"/>
</dbReference>
<protein>
    <recommendedName>
        <fullName evidence="3">Core-binding (CB) domain-containing protein</fullName>
    </recommendedName>
</protein>
<proteinExistence type="predicted"/>
<accession>A0A919SDD9</accession>
<dbReference type="InterPro" id="IPR004107">
    <property type="entry name" value="Integrase_SAM-like_N"/>
</dbReference>
<name>A0A919SDD9_9ACTN</name>
<dbReference type="SUPFAM" id="SSF47823">
    <property type="entry name" value="lambda integrase-like, N-terminal domain"/>
    <property type="match status" value="1"/>
</dbReference>
<dbReference type="EMBL" id="BOQL01000028">
    <property type="protein sequence ID" value="GIM69584.1"/>
    <property type="molecule type" value="Genomic_DNA"/>
</dbReference>
<evidence type="ECO:0000256" key="1">
    <source>
        <dbReference type="ARBA" id="ARBA00023125"/>
    </source>
</evidence>
<comment type="caution">
    <text evidence="4">The sequence shown here is derived from an EMBL/GenBank/DDBJ whole genome shotgun (WGS) entry which is preliminary data.</text>
</comment>
<dbReference type="PROSITE" id="PS51900">
    <property type="entry name" value="CB"/>
    <property type="match status" value="1"/>
</dbReference>
<dbReference type="GO" id="GO:0003677">
    <property type="term" value="F:DNA binding"/>
    <property type="evidence" value="ECO:0007669"/>
    <property type="project" value="UniProtKB-UniRule"/>
</dbReference>
<evidence type="ECO:0000313" key="5">
    <source>
        <dbReference type="Proteomes" id="UP000681340"/>
    </source>
</evidence>
<dbReference type="AlphaFoldDB" id="A0A919SDD9"/>
<keyword evidence="5" id="KW-1185">Reference proteome</keyword>
<dbReference type="GO" id="GO:0015074">
    <property type="term" value="P:DNA integration"/>
    <property type="evidence" value="ECO:0007669"/>
    <property type="project" value="InterPro"/>
</dbReference>
<dbReference type="Gene3D" id="1.10.150.130">
    <property type="match status" value="1"/>
</dbReference>
<evidence type="ECO:0000313" key="4">
    <source>
        <dbReference type="EMBL" id="GIM69584.1"/>
    </source>
</evidence>
<feature type="domain" description="Core-binding (CB)" evidence="3">
    <location>
        <begin position="63"/>
        <end position="155"/>
    </location>
</feature>
<sequence>MHTRSVTGMITAVSDPVWRVRFTRAELPVPSSPLPGMAQFCAAWPGWLAESGVEPGTPFLVSPSFGFDVVLNGFFREPTMRAAAATTQSGYARNVAAFLSFLWSARDRRSWRDASEDDHLAYLVWRRRDPDGPRVAGATWDREVAAVNRFYRWAVRRGQVQRNPVPQVTRRPAGFGAGWAGARMWDE</sequence>
<dbReference type="InterPro" id="IPR044068">
    <property type="entry name" value="CB"/>
</dbReference>
<organism evidence="4 5">
    <name type="scientific">Actinoplanes auranticolor</name>
    <dbReference type="NCBI Taxonomy" id="47988"/>
    <lineage>
        <taxon>Bacteria</taxon>
        <taxon>Bacillati</taxon>
        <taxon>Actinomycetota</taxon>
        <taxon>Actinomycetes</taxon>
        <taxon>Micromonosporales</taxon>
        <taxon>Micromonosporaceae</taxon>
        <taxon>Actinoplanes</taxon>
    </lineage>
</organism>
<dbReference type="Pfam" id="PF02899">
    <property type="entry name" value="Phage_int_SAM_1"/>
    <property type="match status" value="1"/>
</dbReference>
<evidence type="ECO:0000256" key="2">
    <source>
        <dbReference type="PROSITE-ProRule" id="PRU01248"/>
    </source>
</evidence>